<dbReference type="InterPro" id="IPR058240">
    <property type="entry name" value="rSAM_sf"/>
</dbReference>
<gene>
    <name evidence="11" type="ORF">BACPEC_00760</name>
</gene>
<dbReference type="PANTHER" id="PTHR13932:SF5">
    <property type="entry name" value="RADICAL S-ADENOSYL METHIONINE DOMAIN-CONTAINING PROTEIN 1, MITOCHONDRIAL"/>
    <property type="match status" value="1"/>
</dbReference>
<keyword evidence="9" id="KW-0004">4Fe-4S</keyword>
<dbReference type="SMART" id="SM00729">
    <property type="entry name" value="Elp3"/>
    <property type="match status" value="1"/>
</dbReference>
<dbReference type="GO" id="GO:0006779">
    <property type="term" value="P:porphyrin-containing compound biosynthetic process"/>
    <property type="evidence" value="ECO:0007669"/>
    <property type="project" value="InterPro"/>
</dbReference>
<comment type="similarity">
    <text evidence="1">Belongs to the anaerobic coproporphyrinogen-III oxidase family. HemW subfamily.</text>
</comment>
<dbReference type="InterPro" id="IPR006638">
    <property type="entry name" value="Elp3/MiaA/NifB-like_rSAM"/>
</dbReference>
<keyword evidence="8 9" id="KW-0143">Chaperone</keyword>
<dbReference type="InterPro" id="IPR034505">
    <property type="entry name" value="Coproporphyrinogen-III_oxidase"/>
</dbReference>
<evidence type="ECO:0000313" key="11">
    <source>
        <dbReference type="EMBL" id="EEC57776.1"/>
    </source>
</evidence>
<keyword evidence="6 9" id="KW-0408">Iron</keyword>
<evidence type="ECO:0000259" key="10">
    <source>
        <dbReference type="PROSITE" id="PS51918"/>
    </source>
</evidence>
<dbReference type="SFLD" id="SFLDF00562">
    <property type="entry name" value="HemN-like__clustered_with_heat"/>
    <property type="match status" value="1"/>
</dbReference>
<name>B7AQ04_9FIRM</name>
<dbReference type="HOGENOM" id="CLU_027579_1_1_9"/>
<evidence type="ECO:0000256" key="5">
    <source>
        <dbReference type="ARBA" id="ARBA00022723"/>
    </source>
</evidence>
<keyword evidence="3 9" id="KW-0349">Heme</keyword>
<dbReference type="Pfam" id="PF06969">
    <property type="entry name" value="HemN_C"/>
    <property type="match status" value="1"/>
</dbReference>
<dbReference type="Gene3D" id="3.20.20.70">
    <property type="entry name" value="Aldolase class I"/>
    <property type="match status" value="1"/>
</dbReference>
<dbReference type="InterPro" id="IPR013785">
    <property type="entry name" value="Aldolase_TIM"/>
</dbReference>
<evidence type="ECO:0000256" key="8">
    <source>
        <dbReference type="ARBA" id="ARBA00023186"/>
    </source>
</evidence>
<dbReference type="NCBIfam" id="TIGR00539">
    <property type="entry name" value="hemN_rel"/>
    <property type="match status" value="1"/>
</dbReference>
<evidence type="ECO:0000313" key="12">
    <source>
        <dbReference type="Proteomes" id="UP000003136"/>
    </source>
</evidence>
<dbReference type="SFLD" id="SFLDS00029">
    <property type="entry name" value="Radical_SAM"/>
    <property type="match status" value="1"/>
</dbReference>
<evidence type="ECO:0000256" key="1">
    <source>
        <dbReference type="ARBA" id="ARBA00006100"/>
    </source>
</evidence>
<proteinExistence type="inferred from homology"/>
<dbReference type="SFLD" id="SFLDF00288">
    <property type="entry name" value="HemN-like__clustered_with_nucl"/>
    <property type="match status" value="1"/>
</dbReference>
<dbReference type="SUPFAM" id="SSF102114">
    <property type="entry name" value="Radical SAM enzymes"/>
    <property type="match status" value="1"/>
</dbReference>
<evidence type="ECO:0000256" key="4">
    <source>
        <dbReference type="ARBA" id="ARBA00022691"/>
    </source>
</evidence>
<protein>
    <recommendedName>
        <fullName evidence="2 9">Heme chaperone HemW</fullName>
    </recommendedName>
</protein>
<dbReference type="SFLD" id="SFLDG01082">
    <property type="entry name" value="B12-binding_domain_containing"/>
    <property type="match status" value="1"/>
</dbReference>
<dbReference type="GO" id="GO:0046872">
    <property type="term" value="F:metal ion binding"/>
    <property type="evidence" value="ECO:0007669"/>
    <property type="project" value="UniProtKB-UniRule"/>
</dbReference>
<keyword evidence="4 9" id="KW-0949">S-adenosyl-L-methionine</keyword>
<keyword evidence="7 9" id="KW-0411">Iron-sulfur</keyword>
<dbReference type="AlphaFoldDB" id="B7AQ04"/>
<dbReference type="Proteomes" id="UP000003136">
    <property type="component" value="Unassembled WGS sequence"/>
</dbReference>
<organism evidence="11 12">
    <name type="scientific">[Bacteroides] pectinophilus ATCC 43243</name>
    <dbReference type="NCBI Taxonomy" id="483218"/>
    <lineage>
        <taxon>Bacteria</taxon>
        <taxon>Bacillati</taxon>
        <taxon>Bacillota</taxon>
        <taxon>Clostridia</taxon>
        <taxon>Eubacteriales</taxon>
    </lineage>
</organism>
<dbReference type="InterPro" id="IPR004559">
    <property type="entry name" value="HemW-like"/>
</dbReference>
<dbReference type="PROSITE" id="PS51918">
    <property type="entry name" value="RADICAL_SAM"/>
    <property type="match status" value="1"/>
</dbReference>
<reference evidence="11 12" key="2">
    <citation type="submission" date="2008-11" db="EMBL/GenBank/DDBJ databases">
        <authorList>
            <person name="Fulton L."/>
            <person name="Clifton S."/>
            <person name="Fulton B."/>
            <person name="Xu J."/>
            <person name="Minx P."/>
            <person name="Pepin K.H."/>
            <person name="Johnson M."/>
            <person name="Bhonagiri V."/>
            <person name="Nash W.E."/>
            <person name="Mardis E.R."/>
            <person name="Wilson R.K."/>
        </authorList>
    </citation>
    <scope>NUCLEOTIDE SEQUENCE [LARGE SCALE GENOMIC DNA]</scope>
    <source>
        <strain evidence="11 12">ATCC 43243</strain>
    </source>
</reference>
<dbReference type="Pfam" id="PF04055">
    <property type="entry name" value="Radical_SAM"/>
    <property type="match status" value="1"/>
</dbReference>
<keyword evidence="9" id="KW-0963">Cytoplasm</keyword>
<dbReference type="STRING" id="483218.BACPEC_00760"/>
<dbReference type="EMBL" id="ABVQ01000035">
    <property type="protein sequence ID" value="EEC57776.1"/>
    <property type="molecule type" value="Genomic_DNA"/>
</dbReference>
<sequence length="391" mass="44184">MMNTDKNKQIGMYIHIPFCIRKCKYCDFVSEAASDFVHENYINALIDEINGYDAGQLEGYGLRSVFIGGGTPSAVKAEYISRIMTAVKEHFADICGHLTEITIECNPGTVTAENLRIYRDAGINRLSFGLQSAIDSELECIGRIHTWDDFKNSYRLAHEAGFENVNVDLMFDLPDQTMDTWKRTLADVCALEPKPSHISAYSLILEEGTPLAAQIESEREQGIDRMADEDTDRAMYHYAQSYLAGEGYHQYEISNFAMPSMESIHNLSYWECKEYIGFGVAAASNKGDLRCRNTYDIDRYIAGAWQDKEDIEHLTERDRMSEFVFLGLRMTSAGVDTEEFKKRFAVSFDEVFGDVTAGYIEKGLLSMNDGRLTLTPHGIDVSNVIMADYIL</sequence>
<evidence type="ECO:0000256" key="3">
    <source>
        <dbReference type="ARBA" id="ARBA00022617"/>
    </source>
</evidence>
<dbReference type="PANTHER" id="PTHR13932">
    <property type="entry name" value="COPROPORPHYRINIGEN III OXIDASE"/>
    <property type="match status" value="1"/>
</dbReference>
<dbReference type="SFLD" id="SFLDG01065">
    <property type="entry name" value="anaerobic_coproporphyrinogen-I"/>
    <property type="match status" value="1"/>
</dbReference>
<dbReference type="InterPro" id="IPR007197">
    <property type="entry name" value="rSAM"/>
</dbReference>
<dbReference type="eggNOG" id="COG0635">
    <property type="taxonomic scope" value="Bacteria"/>
</dbReference>
<accession>B7AQ04</accession>
<comment type="function">
    <text evidence="9">Probably acts as a heme chaperone, transferring heme to an unknown acceptor. Binds one molecule of heme per monomer, possibly covalently. Binds 1 [4Fe-4S] cluster. The cluster is coordinated with 3 cysteines and an exchangeable S-adenosyl-L-methionine.</text>
</comment>
<dbReference type="CDD" id="cd01335">
    <property type="entry name" value="Radical_SAM"/>
    <property type="match status" value="1"/>
</dbReference>
<dbReference type="GO" id="GO:0005737">
    <property type="term" value="C:cytoplasm"/>
    <property type="evidence" value="ECO:0007669"/>
    <property type="project" value="UniProtKB-SubCell"/>
</dbReference>
<evidence type="ECO:0000256" key="9">
    <source>
        <dbReference type="RuleBase" id="RU364116"/>
    </source>
</evidence>
<feature type="domain" description="Radical SAM core" evidence="10">
    <location>
        <begin position="4"/>
        <end position="246"/>
    </location>
</feature>
<evidence type="ECO:0000256" key="7">
    <source>
        <dbReference type="ARBA" id="ARBA00023014"/>
    </source>
</evidence>
<keyword evidence="12" id="KW-1185">Reference proteome</keyword>
<comment type="caution">
    <text evidence="11">The sequence shown here is derived from an EMBL/GenBank/DDBJ whole genome shotgun (WGS) entry which is preliminary data.</text>
</comment>
<reference evidence="11 12" key="1">
    <citation type="submission" date="2008-11" db="EMBL/GenBank/DDBJ databases">
        <title>Draft genome sequence of Bacteroides pectinophilus (ATCC 43243).</title>
        <authorList>
            <person name="Sudarsanam P."/>
            <person name="Ley R."/>
            <person name="Guruge J."/>
            <person name="Turnbaugh P.J."/>
            <person name="Mahowald M."/>
            <person name="Liep D."/>
            <person name="Gordon J."/>
        </authorList>
    </citation>
    <scope>NUCLEOTIDE SEQUENCE [LARGE SCALE GENOMIC DNA]</scope>
    <source>
        <strain evidence="11 12">ATCC 43243</strain>
    </source>
</reference>
<dbReference type="GO" id="GO:0051539">
    <property type="term" value="F:4 iron, 4 sulfur cluster binding"/>
    <property type="evidence" value="ECO:0007669"/>
    <property type="project" value="UniProtKB-UniRule"/>
</dbReference>
<keyword evidence="5 9" id="KW-0479">Metal-binding</keyword>
<dbReference type="InterPro" id="IPR010723">
    <property type="entry name" value="HemN_C"/>
</dbReference>
<dbReference type="GO" id="GO:0004109">
    <property type="term" value="F:coproporphyrinogen oxidase activity"/>
    <property type="evidence" value="ECO:0007669"/>
    <property type="project" value="InterPro"/>
</dbReference>
<comment type="subcellular location">
    <subcellularLocation>
        <location evidence="9">Cytoplasm</location>
    </subcellularLocation>
</comment>
<evidence type="ECO:0000256" key="6">
    <source>
        <dbReference type="ARBA" id="ARBA00023004"/>
    </source>
</evidence>
<evidence type="ECO:0000256" key="2">
    <source>
        <dbReference type="ARBA" id="ARBA00017228"/>
    </source>
</evidence>